<gene>
    <name evidence="1" type="ORF">mRhiFer1_016803</name>
</gene>
<name>A0A7J7VSV4_RHIFE</name>
<dbReference type="AlphaFoldDB" id="A0A7J7VSV4"/>
<proteinExistence type="predicted"/>
<evidence type="ECO:0000313" key="1">
    <source>
        <dbReference type="EMBL" id="KAF6328232.1"/>
    </source>
</evidence>
<dbReference type="EMBL" id="JACAGC010000012">
    <property type="protein sequence ID" value="KAF6328232.1"/>
    <property type="molecule type" value="Genomic_DNA"/>
</dbReference>
<dbReference type="Proteomes" id="UP000585614">
    <property type="component" value="Unassembled WGS sequence"/>
</dbReference>
<reference evidence="1 2" key="1">
    <citation type="journal article" date="2020" name="Nature">
        <title>Six reference-quality genomes reveal evolution of bat adaptations.</title>
        <authorList>
            <person name="Jebb D."/>
            <person name="Huang Z."/>
            <person name="Pippel M."/>
            <person name="Hughes G.M."/>
            <person name="Lavrichenko K."/>
            <person name="Devanna P."/>
            <person name="Winkler S."/>
            <person name="Jermiin L.S."/>
            <person name="Skirmuntt E.C."/>
            <person name="Katzourakis A."/>
            <person name="Burkitt-Gray L."/>
            <person name="Ray D.A."/>
            <person name="Sullivan K.A.M."/>
            <person name="Roscito J.G."/>
            <person name="Kirilenko B.M."/>
            <person name="Davalos L.M."/>
            <person name="Corthals A.P."/>
            <person name="Power M.L."/>
            <person name="Jones G."/>
            <person name="Ransome R.D."/>
            <person name="Dechmann D.K.N."/>
            <person name="Locatelli A.G."/>
            <person name="Puechmaille S.J."/>
            <person name="Fedrigo O."/>
            <person name="Jarvis E.D."/>
            <person name="Hiller M."/>
            <person name="Vernes S.C."/>
            <person name="Myers E.W."/>
            <person name="Teeling E.C."/>
        </authorList>
    </citation>
    <scope>NUCLEOTIDE SEQUENCE [LARGE SCALE GENOMIC DNA]</scope>
    <source>
        <strain evidence="1">MRhiFer1</strain>
        <tissue evidence="1">Lung</tissue>
    </source>
</reference>
<organism evidence="1 2">
    <name type="scientific">Rhinolophus ferrumequinum</name>
    <name type="common">Greater horseshoe bat</name>
    <dbReference type="NCBI Taxonomy" id="59479"/>
    <lineage>
        <taxon>Eukaryota</taxon>
        <taxon>Metazoa</taxon>
        <taxon>Chordata</taxon>
        <taxon>Craniata</taxon>
        <taxon>Vertebrata</taxon>
        <taxon>Euteleostomi</taxon>
        <taxon>Mammalia</taxon>
        <taxon>Eutheria</taxon>
        <taxon>Laurasiatheria</taxon>
        <taxon>Chiroptera</taxon>
        <taxon>Yinpterochiroptera</taxon>
        <taxon>Rhinolophoidea</taxon>
        <taxon>Rhinolophidae</taxon>
        <taxon>Rhinolophinae</taxon>
        <taxon>Rhinolophus</taxon>
    </lineage>
</organism>
<protein>
    <submittedName>
        <fullName evidence="1">Testis expressed 53</fullName>
    </submittedName>
</protein>
<sequence>MASKIFCCCCRASEGPSDTVRSYTPRNPQQYQPQSFDLNPDFCQDNLQHRHPHYSSNTRRMKICTHVRP</sequence>
<evidence type="ECO:0000313" key="2">
    <source>
        <dbReference type="Proteomes" id="UP000585614"/>
    </source>
</evidence>
<accession>A0A7J7VSV4</accession>
<comment type="caution">
    <text evidence="1">The sequence shown here is derived from an EMBL/GenBank/DDBJ whole genome shotgun (WGS) entry which is preliminary data.</text>
</comment>